<evidence type="ECO:0000313" key="1">
    <source>
        <dbReference type="EMBL" id="MBM6500232.1"/>
    </source>
</evidence>
<protein>
    <recommendedName>
        <fullName evidence="3">MetA-pathway of phenol degradation</fullName>
    </recommendedName>
</protein>
<reference evidence="1 2" key="1">
    <citation type="submission" date="2021-02" db="EMBL/GenBank/DDBJ databases">
        <authorList>
            <person name="Jung H.S."/>
            <person name="Chun B.H."/>
            <person name="Jeon C.O."/>
        </authorList>
    </citation>
    <scope>NUCLEOTIDE SEQUENCE [LARGE SCALE GENOMIC DNA]</scope>
    <source>
        <strain evidence="1 2">LMG 25203</strain>
    </source>
</reference>
<organism evidence="1 2">
    <name type="scientific">Flavobacterium macrobrachii</name>
    <dbReference type="NCBI Taxonomy" id="591204"/>
    <lineage>
        <taxon>Bacteria</taxon>
        <taxon>Pseudomonadati</taxon>
        <taxon>Bacteroidota</taxon>
        <taxon>Flavobacteriia</taxon>
        <taxon>Flavobacteriales</taxon>
        <taxon>Flavobacteriaceae</taxon>
        <taxon>Flavobacterium</taxon>
    </lineage>
</organism>
<name>A0ABS2D194_9FLAO</name>
<evidence type="ECO:0000313" key="2">
    <source>
        <dbReference type="Proteomes" id="UP000759529"/>
    </source>
</evidence>
<comment type="caution">
    <text evidence="1">The sequence shown here is derived from an EMBL/GenBank/DDBJ whole genome shotgun (WGS) entry which is preliminary data.</text>
</comment>
<keyword evidence="2" id="KW-1185">Reference proteome</keyword>
<sequence>MKRVVFYLLVLFVQWTYGQQNLFNIPSGDITKEGKIFYQHQLNVYSEKIESKGHFVYGLGKGWDAGINLVGKGAYFSDDWRLAYNSDTRFGSVYPNLMGTLQKQFKINDKLDFNIGTQIGVNLSTKLENKELNNFNYAIFTKHIGKGSRIVAGAYHGNRMFLGTGNDTGILLGYEMKLNKRWYLMGDWVSGSNNEGVAVLGGMYNLSKRVQLCAGWLLPNENNPKPQGVVLEINILTWDLF</sequence>
<dbReference type="EMBL" id="JACSOD020000500">
    <property type="protein sequence ID" value="MBM6500232.1"/>
    <property type="molecule type" value="Genomic_DNA"/>
</dbReference>
<dbReference type="RefSeq" id="WP_204158774.1">
    <property type="nucleotide sequence ID" value="NZ_JACSOD020000500.1"/>
</dbReference>
<gene>
    <name evidence="1" type="ORF">H9X54_013105</name>
</gene>
<proteinExistence type="predicted"/>
<accession>A0ABS2D194</accession>
<dbReference type="Proteomes" id="UP000759529">
    <property type="component" value="Unassembled WGS sequence"/>
</dbReference>
<evidence type="ECO:0008006" key="3">
    <source>
        <dbReference type="Google" id="ProtNLM"/>
    </source>
</evidence>